<feature type="domain" description="Methyltransferase small" evidence="4">
    <location>
        <begin position="144"/>
        <end position="221"/>
    </location>
</feature>
<keyword evidence="2 7" id="KW-0808">Transferase</keyword>
<dbReference type="Proteomes" id="UP000309231">
    <property type="component" value="Chromosome"/>
</dbReference>
<keyword evidence="8" id="KW-1185">Reference proteome</keyword>
<proteinExistence type="predicted"/>
<organism evidence="7">
    <name type="scientific">Mycolicibacterium mucogenicum DSM 44124</name>
    <dbReference type="NCBI Taxonomy" id="1226753"/>
    <lineage>
        <taxon>Bacteria</taxon>
        <taxon>Bacillati</taxon>
        <taxon>Actinomycetota</taxon>
        <taxon>Actinomycetes</taxon>
        <taxon>Mycobacteriales</taxon>
        <taxon>Mycobacteriaceae</taxon>
        <taxon>Mycolicibacterium</taxon>
    </lineage>
</organism>
<dbReference type="EMBL" id="POTL01000001">
    <property type="protein sequence ID" value="TLH51252.1"/>
    <property type="molecule type" value="Genomic_DNA"/>
</dbReference>
<dbReference type="InterPro" id="IPR007848">
    <property type="entry name" value="Small_mtfrase_dom"/>
</dbReference>
<dbReference type="GO" id="GO:0032259">
    <property type="term" value="P:methylation"/>
    <property type="evidence" value="ECO:0007669"/>
    <property type="project" value="UniProtKB-KW"/>
</dbReference>
<accession>A0A8H2J901</accession>
<keyword evidence="3" id="KW-0949">S-adenosyl-L-methionine</keyword>
<sequence length="485" mass="51128">MTTVGARLVDCAADLGKLLAAAGYSPNGLGGGRIAPNPLEAVVLAHRQGPGPLAILVTLFLAGLPVPRADAAAALSPLNIDGLVDNGLLTSGSHGVRATICIGWADDMLVAHDWQDGRPTGRDHVVAVAQASMTLADLTVRLPGVDALDVGTGGGVQAFQATAHAGQVTGTDVNARALHLAAFGAGLNGLSHVTWREGSLLEPVAEQTFDLITVNPPFIISPDNTYLWRDAGQAARRPGSLGQQLVHDLVPRLRAGGWATMLASWPHPEDGDWVAPVRSWFAGSGCDAWVLRFATHDPLEHAETWLVQSVHATADFAAALARWLEFYREQGIEALTTGAIIMQRTDSGVEHLWTDDMPGSPTGAASDQIQRVFAHRRRLAALTDDDLLDAVLTPLPGSRLDQTLSRGDGGYEPAPTQVWTLPGLSLCATASPVALPVALELDGRRPLRDLIVAAADATGFDPVQVRAEALTAATRLIELGLVEWK</sequence>
<dbReference type="GeneID" id="76723614"/>
<dbReference type="AlphaFoldDB" id="A0A8H2J901"/>
<dbReference type="PANTHER" id="PTHR45875">
    <property type="entry name" value="METHYLTRANSFERASE N6AMT1"/>
    <property type="match status" value="1"/>
</dbReference>
<dbReference type="GO" id="GO:0008757">
    <property type="term" value="F:S-adenosylmethionine-dependent methyltransferase activity"/>
    <property type="evidence" value="ECO:0007669"/>
    <property type="project" value="TreeGrafter"/>
</dbReference>
<dbReference type="GO" id="GO:0008276">
    <property type="term" value="F:protein methyltransferase activity"/>
    <property type="evidence" value="ECO:0007669"/>
    <property type="project" value="TreeGrafter"/>
</dbReference>
<evidence type="ECO:0000256" key="1">
    <source>
        <dbReference type="ARBA" id="ARBA00022603"/>
    </source>
</evidence>
<dbReference type="Pfam" id="PF23186">
    <property type="entry name" value="DUF7059"/>
    <property type="match status" value="1"/>
</dbReference>
<dbReference type="GO" id="GO:0035657">
    <property type="term" value="C:eRF1 methyltransferase complex"/>
    <property type="evidence" value="ECO:0007669"/>
    <property type="project" value="TreeGrafter"/>
</dbReference>
<evidence type="ECO:0000313" key="6">
    <source>
        <dbReference type="EMBL" id="QPG69795.1"/>
    </source>
</evidence>
<reference evidence="7" key="1">
    <citation type="submission" date="2018-01" db="EMBL/GenBank/DDBJ databases">
        <title>Comparative genomics of Mycobacterium mucogenicum and Mycobacterium neoaurum clade members emphasizing tRNA and non-coding RNA.</title>
        <authorList>
            <person name="Behra P.R.K."/>
            <person name="Pettersson B.M.F."/>
            <person name="Das S."/>
            <person name="Dasgupta S."/>
            <person name="Kirsebom L.A."/>
        </authorList>
    </citation>
    <scope>NUCLEOTIDE SEQUENCE</scope>
    <source>
        <strain evidence="7">DSM 44124</strain>
    </source>
</reference>
<dbReference type="Gene3D" id="3.40.50.150">
    <property type="entry name" value="Vaccinia Virus protein VP39"/>
    <property type="match status" value="1"/>
</dbReference>
<dbReference type="InterPro" id="IPR055487">
    <property type="entry name" value="DUF7059"/>
</dbReference>
<keyword evidence="1 7" id="KW-0489">Methyltransferase</keyword>
<dbReference type="Pfam" id="PF05175">
    <property type="entry name" value="MTS"/>
    <property type="match status" value="1"/>
</dbReference>
<gene>
    <name evidence="6" type="ORF">C1S78_001795</name>
    <name evidence="7" type="ORF">C1S78_01805</name>
</gene>
<dbReference type="InterPro" id="IPR029063">
    <property type="entry name" value="SAM-dependent_MTases_sf"/>
</dbReference>
<evidence type="ECO:0000259" key="4">
    <source>
        <dbReference type="Pfam" id="PF05175"/>
    </source>
</evidence>
<evidence type="ECO:0000256" key="2">
    <source>
        <dbReference type="ARBA" id="ARBA00022679"/>
    </source>
</evidence>
<dbReference type="RefSeq" id="WP_053854707.1">
    <property type="nucleotide sequence ID" value="NZ_ANBS01000010.1"/>
</dbReference>
<dbReference type="KEGG" id="mmuc:C1S78_001795"/>
<evidence type="ECO:0000313" key="8">
    <source>
        <dbReference type="Proteomes" id="UP000309231"/>
    </source>
</evidence>
<reference evidence="6 8" key="3">
    <citation type="journal article" date="2019" name="Sci. Rep.">
        <title>Insight into the biology of Mycobacterium mucogenicum and Mycobacterium neoaurum clade members.</title>
        <authorList>
            <person name="Behra P.R.K."/>
            <person name="Pettersson B.M.F."/>
            <person name="Ramesh M."/>
            <person name="Dasgupta S."/>
            <person name="Kirsebom L.A."/>
        </authorList>
    </citation>
    <scope>NUCLEOTIDE SEQUENCE [LARGE SCALE GENOMIC DNA]</scope>
    <source>
        <strain evidence="6 8">DSM 44124</strain>
    </source>
</reference>
<dbReference type="InterPro" id="IPR052190">
    <property type="entry name" value="Euk-Arch_PrmC-MTase"/>
</dbReference>
<evidence type="ECO:0000256" key="3">
    <source>
        <dbReference type="ARBA" id="ARBA00022691"/>
    </source>
</evidence>
<protein>
    <submittedName>
        <fullName evidence="6 7">Methyltransferase</fullName>
    </submittedName>
</protein>
<reference evidence="6 8" key="2">
    <citation type="journal article" date="2019" name="BMC Evol. Biol.">
        <title>Comparative genomics of Mycobacterium mucogenicum and Mycobacterium neoaurum clade members emphasizing tRNA and non-coding RNA.</title>
        <authorList>
            <person name="Behra P.R.K."/>
            <person name="Pettersson B.M.F."/>
            <person name="Das S."/>
            <person name="Dasgupta S."/>
            <person name="Kirsebom L.A."/>
        </authorList>
    </citation>
    <scope>NUCLEOTIDE SEQUENCE [LARGE SCALE GENOMIC DNA]</scope>
    <source>
        <strain evidence="6 8">DSM 44124</strain>
    </source>
</reference>
<name>A0A8H2J901_MYCMU</name>
<dbReference type="CDD" id="cd02440">
    <property type="entry name" value="AdoMet_MTases"/>
    <property type="match status" value="1"/>
</dbReference>
<dbReference type="EMBL" id="CP062008">
    <property type="protein sequence ID" value="QPG69795.1"/>
    <property type="molecule type" value="Genomic_DNA"/>
</dbReference>
<dbReference type="SUPFAM" id="SSF53335">
    <property type="entry name" value="S-adenosyl-L-methionine-dependent methyltransferases"/>
    <property type="match status" value="1"/>
</dbReference>
<evidence type="ECO:0000313" key="7">
    <source>
        <dbReference type="EMBL" id="TLH51252.1"/>
    </source>
</evidence>
<feature type="domain" description="DUF7059" evidence="5">
    <location>
        <begin position="41"/>
        <end position="99"/>
    </location>
</feature>
<dbReference type="PANTHER" id="PTHR45875:SF1">
    <property type="entry name" value="METHYLTRANSFERASE N6AMT1"/>
    <property type="match status" value="1"/>
</dbReference>
<evidence type="ECO:0000259" key="5">
    <source>
        <dbReference type="Pfam" id="PF23186"/>
    </source>
</evidence>